<dbReference type="GO" id="GO:0000156">
    <property type="term" value="F:phosphorelay response regulator activity"/>
    <property type="evidence" value="ECO:0007669"/>
    <property type="project" value="InterPro"/>
</dbReference>
<accession>A0A4Q5LXZ2</accession>
<comment type="caution">
    <text evidence="2">The sequence shown here is derived from an EMBL/GenBank/DDBJ whole genome shotgun (WGS) entry which is preliminary data.</text>
</comment>
<keyword evidence="3" id="KW-1185">Reference proteome</keyword>
<dbReference type="PANTHER" id="PTHR37299">
    <property type="entry name" value="TRANSCRIPTIONAL REGULATOR-RELATED"/>
    <property type="match status" value="1"/>
</dbReference>
<dbReference type="OrthoDB" id="838986at2"/>
<sequence length="110" mass="12894">METKIRKPHRTHTKLLFRASENIVRLEANINYTTFILNGGKQKIMSYTLKKYDSMLPHSFVRVNRSCIVNINFIANLNFDHKTVLLKDGTEILISRRRLETVRQNMFAVA</sequence>
<dbReference type="PANTHER" id="PTHR37299:SF1">
    <property type="entry name" value="STAGE 0 SPORULATION PROTEIN A HOMOLOG"/>
    <property type="match status" value="1"/>
</dbReference>
<dbReference type="AlphaFoldDB" id="A0A4Q5LXZ2"/>
<dbReference type="InterPro" id="IPR007492">
    <property type="entry name" value="LytTR_DNA-bd_dom"/>
</dbReference>
<gene>
    <name evidence="2" type="ORF">EWM59_17265</name>
</gene>
<dbReference type="PROSITE" id="PS50930">
    <property type="entry name" value="HTH_LYTTR"/>
    <property type="match status" value="1"/>
</dbReference>
<protein>
    <submittedName>
        <fullName evidence="2">LytTR family transcriptional regulator</fullName>
    </submittedName>
</protein>
<reference evidence="2 3" key="1">
    <citation type="submission" date="2019-02" db="EMBL/GenBank/DDBJ databases">
        <title>Bacterial novel species Emticicia sp. 17J42-9 isolated from soil.</title>
        <authorList>
            <person name="Jung H.-Y."/>
        </authorList>
    </citation>
    <scope>NUCLEOTIDE SEQUENCE [LARGE SCALE GENOMIC DNA]</scope>
    <source>
        <strain evidence="2 3">17J42-9</strain>
    </source>
</reference>
<dbReference type="SMART" id="SM00850">
    <property type="entry name" value="LytTR"/>
    <property type="match status" value="1"/>
</dbReference>
<dbReference type="Proteomes" id="UP000293162">
    <property type="component" value="Unassembled WGS sequence"/>
</dbReference>
<proteinExistence type="predicted"/>
<evidence type="ECO:0000259" key="1">
    <source>
        <dbReference type="PROSITE" id="PS50930"/>
    </source>
</evidence>
<evidence type="ECO:0000313" key="2">
    <source>
        <dbReference type="EMBL" id="RYU94393.1"/>
    </source>
</evidence>
<dbReference type="EMBL" id="SEWF01000026">
    <property type="protein sequence ID" value="RYU94393.1"/>
    <property type="molecule type" value="Genomic_DNA"/>
</dbReference>
<name>A0A4Q5LXZ2_9BACT</name>
<dbReference type="InterPro" id="IPR046947">
    <property type="entry name" value="LytR-like"/>
</dbReference>
<organism evidence="2 3">
    <name type="scientific">Emticicia agri</name>
    <dbReference type="NCBI Taxonomy" id="2492393"/>
    <lineage>
        <taxon>Bacteria</taxon>
        <taxon>Pseudomonadati</taxon>
        <taxon>Bacteroidota</taxon>
        <taxon>Cytophagia</taxon>
        <taxon>Cytophagales</taxon>
        <taxon>Leadbetterellaceae</taxon>
        <taxon>Emticicia</taxon>
    </lineage>
</organism>
<dbReference type="Pfam" id="PF04397">
    <property type="entry name" value="LytTR"/>
    <property type="match status" value="1"/>
</dbReference>
<evidence type="ECO:0000313" key="3">
    <source>
        <dbReference type="Proteomes" id="UP000293162"/>
    </source>
</evidence>
<dbReference type="GO" id="GO:0003677">
    <property type="term" value="F:DNA binding"/>
    <property type="evidence" value="ECO:0007669"/>
    <property type="project" value="InterPro"/>
</dbReference>
<dbReference type="RefSeq" id="WP_130022481.1">
    <property type="nucleotide sequence ID" value="NZ_SEWF01000026.1"/>
</dbReference>
<dbReference type="Gene3D" id="2.40.50.1020">
    <property type="entry name" value="LytTr DNA-binding domain"/>
    <property type="match status" value="1"/>
</dbReference>
<feature type="domain" description="HTH LytTR-type" evidence="1">
    <location>
        <begin position="22"/>
        <end position="108"/>
    </location>
</feature>